<evidence type="ECO:0000313" key="9">
    <source>
        <dbReference type="EMBL" id="RKX71419.1"/>
    </source>
</evidence>
<feature type="binding site" evidence="7">
    <location>
        <position position="206"/>
    </location>
    <ligand>
        <name>substrate</name>
    </ligand>
</feature>
<protein>
    <recommendedName>
        <fullName evidence="7 8">Triosephosphate isomerase</fullName>
        <shortName evidence="7">TIM</shortName>
        <shortName evidence="7">TPI</shortName>
        <ecNumber evidence="7 8">5.3.1.1</ecNumber>
    </recommendedName>
    <alternativeName>
        <fullName evidence="7">Triose-phosphate isomerase</fullName>
    </alternativeName>
</protein>
<dbReference type="PROSITE" id="PS51440">
    <property type="entry name" value="TIM_2"/>
    <property type="match status" value="1"/>
</dbReference>
<proteinExistence type="inferred from homology"/>
<dbReference type="InterPro" id="IPR000652">
    <property type="entry name" value="Triosephosphate_isomerase"/>
</dbReference>
<organism evidence="9 10">
    <name type="scientific">candidate division WOR-3 bacterium</name>
    <dbReference type="NCBI Taxonomy" id="2052148"/>
    <lineage>
        <taxon>Bacteria</taxon>
        <taxon>Bacteria division WOR-3</taxon>
    </lineage>
</organism>
<feature type="binding site" evidence="7">
    <location>
        <position position="168"/>
    </location>
    <ligand>
        <name>substrate</name>
    </ligand>
</feature>
<dbReference type="EMBL" id="QNBE01000009">
    <property type="protein sequence ID" value="RKX71419.1"/>
    <property type="molecule type" value="Genomic_DNA"/>
</dbReference>
<dbReference type="HAMAP" id="MF_00147_B">
    <property type="entry name" value="TIM_B"/>
    <property type="match status" value="1"/>
</dbReference>
<feature type="binding site" evidence="7">
    <location>
        <begin position="9"/>
        <end position="11"/>
    </location>
    <ligand>
        <name>substrate</name>
    </ligand>
</feature>
<evidence type="ECO:0000256" key="2">
    <source>
        <dbReference type="ARBA" id="ARBA00007422"/>
    </source>
</evidence>
<dbReference type="Proteomes" id="UP000268469">
    <property type="component" value="Unassembled WGS sequence"/>
</dbReference>
<comment type="caution">
    <text evidence="9">The sequence shown here is derived from an EMBL/GenBank/DDBJ whole genome shotgun (WGS) entry which is preliminary data.</text>
</comment>
<dbReference type="GO" id="GO:0004807">
    <property type="term" value="F:triose-phosphate isomerase activity"/>
    <property type="evidence" value="ECO:0007669"/>
    <property type="project" value="UniProtKB-UniRule"/>
</dbReference>
<keyword evidence="3 7" id="KW-0312">Gluconeogenesis</keyword>
<evidence type="ECO:0000256" key="1">
    <source>
        <dbReference type="ARBA" id="ARBA00004680"/>
    </source>
</evidence>
<dbReference type="Gene3D" id="3.20.20.70">
    <property type="entry name" value="Aldolase class I"/>
    <property type="match status" value="1"/>
</dbReference>
<comment type="pathway">
    <text evidence="7 8">Carbohydrate biosynthesis; gluconeogenesis.</text>
</comment>
<dbReference type="InterPro" id="IPR035990">
    <property type="entry name" value="TIM_sf"/>
</dbReference>
<gene>
    <name evidence="7" type="primary">tpiA</name>
    <name evidence="9" type="ORF">DRP53_01555</name>
</gene>
<dbReference type="GO" id="GO:0006096">
    <property type="term" value="P:glycolytic process"/>
    <property type="evidence" value="ECO:0007669"/>
    <property type="project" value="UniProtKB-UniRule"/>
</dbReference>
<comment type="similarity">
    <text evidence="2 7 8">Belongs to the triosephosphate isomerase family.</text>
</comment>
<feature type="active site" description="Electrophile" evidence="7">
    <location>
        <position position="95"/>
    </location>
</feature>
<evidence type="ECO:0000256" key="8">
    <source>
        <dbReference type="RuleBase" id="RU363013"/>
    </source>
</evidence>
<evidence type="ECO:0000313" key="10">
    <source>
        <dbReference type="Proteomes" id="UP000268469"/>
    </source>
</evidence>
<keyword evidence="4 7" id="KW-0963">Cytoplasm</keyword>
<dbReference type="GO" id="GO:0019563">
    <property type="term" value="P:glycerol catabolic process"/>
    <property type="evidence" value="ECO:0007669"/>
    <property type="project" value="TreeGrafter"/>
</dbReference>
<comment type="pathway">
    <text evidence="1 7 8">Carbohydrate degradation; glycolysis; D-glyceraldehyde 3-phosphate from glycerone phosphate: step 1/1.</text>
</comment>
<dbReference type="PANTHER" id="PTHR21139:SF42">
    <property type="entry name" value="TRIOSEPHOSPHATE ISOMERASE"/>
    <property type="match status" value="1"/>
</dbReference>
<dbReference type="PANTHER" id="PTHR21139">
    <property type="entry name" value="TRIOSEPHOSPHATE ISOMERASE"/>
    <property type="match status" value="1"/>
</dbReference>
<comment type="subunit">
    <text evidence="7 8">Homodimer.</text>
</comment>
<reference evidence="9 10" key="1">
    <citation type="submission" date="2018-06" db="EMBL/GenBank/DDBJ databases">
        <title>Extensive metabolic versatility and redundancy in microbially diverse, dynamic hydrothermal sediments.</title>
        <authorList>
            <person name="Dombrowski N."/>
            <person name="Teske A."/>
            <person name="Baker B.J."/>
        </authorList>
    </citation>
    <scope>NUCLEOTIDE SEQUENCE [LARGE SCALE GENOMIC DNA]</scope>
    <source>
        <strain evidence="9">B36_G15</strain>
    </source>
</reference>
<evidence type="ECO:0000256" key="3">
    <source>
        <dbReference type="ARBA" id="ARBA00022432"/>
    </source>
</evidence>
<evidence type="ECO:0000256" key="7">
    <source>
        <dbReference type="HAMAP-Rule" id="MF_00147"/>
    </source>
</evidence>
<dbReference type="PROSITE" id="PS00171">
    <property type="entry name" value="TIM_1"/>
    <property type="match status" value="1"/>
</dbReference>
<keyword evidence="5 7" id="KW-0324">Glycolysis</keyword>
<dbReference type="EC" id="5.3.1.1" evidence="7 8"/>
<comment type="catalytic activity">
    <reaction evidence="7 8">
        <text>D-glyceraldehyde 3-phosphate = dihydroxyacetone phosphate</text>
        <dbReference type="Rhea" id="RHEA:18585"/>
        <dbReference type="ChEBI" id="CHEBI:57642"/>
        <dbReference type="ChEBI" id="CHEBI:59776"/>
        <dbReference type="EC" id="5.3.1.1"/>
    </reaction>
</comment>
<sequence length="245" mass="27913">MRRPHIFGNWKMNKGPRETKDFLVELLNDLKDVDDQEVAVFPPFVSLPIAKEVLGSSRIRYGAQNVYCEPPGPYTGEIALEFLEELGCDYVLIGHSERRRLGEDDELLNRKLKRVRESRIIPVLCIGERLEEREEGRTFEVVESQLKIDLDGVTPPFIIAYEPVWAIGTGRTATPDQVVEVHRFIRDWLTTNGYPGEEVIILYGGSVKPENIDSLMSESEIDGVLVGGASLDRQKFGRIVRFRRL</sequence>
<dbReference type="InterPro" id="IPR013785">
    <property type="entry name" value="Aldolase_TIM"/>
</dbReference>
<feature type="binding site" evidence="7">
    <location>
        <begin position="227"/>
        <end position="228"/>
    </location>
    <ligand>
        <name>substrate</name>
    </ligand>
</feature>
<dbReference type="GO" id="GO:0006094">
    <property type="term" value="P:gluconeogenesis"/>
    <property type="evidence" value="ECO:0007669"/>
    <property type="project" value="UniProtKB-UniRule"/>
</dbReference>
<dbReference type="GO" id="GO:0005829">
    <property type="term" value="C:cytosol"/>
    <property type="evidence" value="ECO:0007669"/>
    <property type="project" value="TreeGrafter"/>
</dbReference>
<evidence type="ECO:0000256" key="5">
    <source>
        <dbReference type="ARBA" id="ARBA00023152"/>
    </source>
</evidence>
<dbReference type="UniPathway" id="UPA00138"/>
<dbReference type="GO" id="GO:0046166">
    <property type="term" value="P:glyceraldehyde-3-phosphate biosynthetic process"/>
    <property type="evidence" value="ECO:0007669"/>
    <property type="project" value="TreeGrafter"/>
</dbReference>
<feature type="active site" description="Proton acceptor" evidence="7">
    <location>
        <position position="162"/>
    </location>
</feature>
<evidence type="ECO:0000256" key="4">
    <source>
        <dbReference type="ARBA" id="ARBA00022490"/>
    </source>
</evidence>
<keyword evidence="6 7" id="KW-0413">Isomerase</keyword>
<dbReference type="Pfam" id="PF00121">
    <property type="entry name" value="TIM"/>
    <property type="match status" value="1"/>
</dbReference>
<dbReference type="AlphaFoldDB" id="A0A660SKX0"/>
<comment type="subcellular location">
    <subcellularLocation>
        <location evidence="7 8">Cytoplasm</location>
    </subcellularLocation>
</comment>
<dbReference type="InterPro" id="IPR022896">
    <property type="entry name" value="TrioseP_Isoase_bac/euk"/>
</dbReference>
<dbReference type="FunFam" id="3.20.20.70:FF:000016">
    <property type="entry name" value="Triosephosphate isomerase"/>
    <property type="match status" value="1"/>
</dbReference>
<dbReference type="CDD" id="cd00311">
    <property type="entry name" value="TIM"/>
    <property type="match status" value="1"/>
</dbReference>
<comment type="function">
    <text evidence="7">Involved in the gluconeogenesis. Catalyzes stereospecifically the conversion of dihydroxyacetone phosphate (DHAP) to D-glyceraldehyde-3-phosphate (G3P).</text>
</comment>
<name>A0A660SKX0_UNCW3</name>
<dbReference type="NCBIfam" id="TIGR00419">
    <property type="entry name" value="tim"/>
    <property type="match status" value="1"/>
</dbReference>
<evidence type="ECO:0000256" key="6">
    <source>
        <dbReference type="ARBA" id="ARBA00023235"/>
    </source>
</evidence>
<dbReference type="UniPathway" id="UPA00109">
    <property type="reaction ID" value="UER00189"/>
</dbReference>
<dbReference type="InterPro" id="IPR020861">
    <property type="entry name" value="Triosephosphate_isomerase_AS"/>
</dbReference>
<dbReference type="SUPFAM" id="SSF51351">
    <property type="entry name" value="Triosephosphate isomerase (TIM)"/>
    <property type="match status" value="1"/>
</dbReference>
<accession>A0A660SKX0</accession>